<feature type="compositionally biased region" description="Basic and acidic residues" evidence="1">
    <location>
        <begin position="1"/>
        <end position="10"/>
    </location>
</feature>
<accession>A0A0K2TRE6</accession>
<feature type="compositionally biased region" description="Basic and acidic residues" evidence="1">
    <location>
        <begin position="17"/>
        <end position="27"/>
    </location>
</feature>
<sequence length="27" mass="3161">MDTEHDDLKTRRNTKNPVHDDSGPERP</sequence>
<evidence type="ECO:0000313" key="2">
    <source>
        <dbReference type="EMBL" id="CDW28247.1"/>
    </source>
</evidence>
<dbReference type="AlphaFoldDB" id="A0A0K2TRE6"/>
<reference evidence="2" key="1">
    <citation type="submission" date="2014-05" db="EMBL/GenBank/DDBJ databases">
        <authorList>
            <person name="Chronopoulou M."/>
        </authorList>
    </citation>
    <scope>NUCLEOTIDE SEQUENCE</scope>
    <source>
        <tissue evidence="2">Whole organism</tissue>
    </source>
</reference>
<evidence type="ECO:0000256" key="1">
    <source>
        <dbReference type="SAM" id="MobiDB-lite"/>
    </source>
</evidence>
<feature type="region of interest" description="Disordered" evidence="1">
    <location>
        <begin position="1"/>
        <end position="27"/>
    </location>
</feature>
<name>A0A0K2TRE6_LEPSM</name>
<dbReference type="EMBL" id="HACA01010886">
    <property type="protein sequence ID" value="CDW28247.1"/>
    <property type="molecule type" value="Transcribed_RNA"/>
</dbReference>
<organism evidence="2">
    <name type="scientific">Lepeophtheirus salmonis</name>
    <name type="common">Salmon louse</name>
    <name type="synonym">Caligus salmonis</name>
    <dbReference type="NCBI Taxonomy" id="72036"/>
    <lineage>
        <taxon>Eukaryota</taxon>
        <taxon>Metazoa</taxon>
        <taxon>Ecdysozoa</taxon>
        <taxon>Arthropoda</taxon>
        <taxon>Crustacea</taxon>
        <taxon>Multicrustacea</taxon>
        <taxon>Hexanauplia</taxon>
        <taxon>Copepoda</taxon>
        <taxon>Siphonostomatoida</taxon>
        <taxon>Caligidae</taxon>
        <taxon>Lepeophtheirus</taxon>
    </lineage>
</organism>
<proteinExistence type="predicted"/>
<protein>
    <submittedName>
        <fullName evidence="2">Uncharacterized protein</fullName>
    </submittedName>
</protein>